<organism evidence="1 2">
    <name type="scientific">Methylocaldum szegediense</name>
    <dbReference type="NCBI Taxonomy" id="73780"/>
    <lineage>
        <taxon>Bacteria</taxon>
        <taxon>Pseudomonadati</taxon>
        <taxon>Pseudomonadota</taxon>
        <taxon>Gammaproteobacteria</taxon>
        <taxon>Methylococcales</taxon>
        <taxon>Methylococcaceae</taxon>
        <taxon>Methylocaldum</taxon>
    </lineage>
</organism>
<evidence type="ECO:0000313" key="2">
    <source>
        <dbReference type="Proteomes" id="UP001162030"/>
    </source>
</evidence>
<evidence type="ECO:0000313" key="1">
    <source>
        <dbReference type="EMBL" id="CAI8756835.1"/>
    </source>
</evidence>
<protein>
    <recommendedName>
        <fullName evidence="3">SRCR domain-containing protein</fullName>
    </recommendedName>
</protein>
<dbReference type="EMBL" id="OX458333">
    <property type="protein sequence ID" value="CAI8756835.1"/>
    <property type="molecule type" value="Genomic_DNA"/>
</dbReference>
<sequence>MRSPCRQHETCVTLRAELSEIGCHLSVYKCESRPGISVVWSVRACLGQHTGWEARRCGYYKDNHYELRIFTD</sequence>
<dbReference type="Proteomes" id="UP001162030">
    <property type="component" value="Chromosome"/>
</dbReference>
<reference evidence="1 2" key="1">
    <citation type="submission" date="2023-03" db="EMBL/GenBank/DDBJ databases">
        <authorList>
            <person name="Pearce D."/>
        </authorList>
    </citation>
    <scope>NUCLEOTIDE SEQUENCE [LARGE SCALE GENOMIC DNA]</scope>
    <source>
        <strain evidence="1">Msz</strain>
    </source>
</reference>
<evidence type="ECO:0008006" key="3">
    <source>
        <dbReference type="Google" id="ProtNLM"/>
    </source>
</evidence>
<gene>
    <name evidence="1" type="ORF">MSZNOR_0757</name>
</gene>
<name>A0ABM9HXQ7_9GAMM</name>
<proteinExistence type="predicted"/>
<keyword evidence="2" id="KW-1185">Reference proteome</keyword>
<accession>A0ABM9HXQ7</accession>